<reference evidence="5" key="1">
    <citation type="submission" date="2023-11" db="EMBL/GenBank/DDBJ databases">
        <title>Completed genome sequence of Mycoplasma equirhinis type strain M432/72.</title>
        <authorList>
            <person name="Spergser J."/>
        </authorList>
    </citation>
    <scope>NUCLEOTIDE SEQUENCE [LARGE SCALE GENOMIC DNA]</scope>
    <source>
        <strain evidence="5">M432/72</strain>
    </source>
</reference>
<keyword evidence="6" id="KW-1185">Reference proteome</keyword>
<feature type="chain" id="PRO_5047471147" evidence="2">
    <location>
        <begin position="25"/>
        <end position="725"/>
    </location>
</feature>
<dbReference type="NCBIfam" id="NF045826">
    <property type="entry name" value="lipo_P68"/>
    <property type="match status" value="1"/>
</dbReference>
<keyword evidence="2" id="KW-0732">Signal</keyword>
<name>A0ABZ0PAZ6_9BACT</name>
<organism evidence="5 6">
    <name type="scientific">Metamycoplasma equirhinis</name>
    <dbReference type="NCBI Taxonomy" id="92402"/>
    <lineage>
        <taxon>Bacteria</taxon>
        <taxon>Bacillati</taxon>
        <taxon>Mycoplasmatota</taxon>
        <taxon>Mycoplasmoidales</taxon>
        <taxon>Metamycoplasmataceae</taxon>
        <taxon>Metamycoplasma</taxon>
    </lineage>
</organism>
<evidence type="ECO:0000259" key="3">
    <source>
        <dbReference type="Pfam" id="PF03202"/>
    </source>
</evidence>
<evidence type="ECO:0000256" key="1">
    <source>
        <dbReference type="ARBA" id="ARBA00009031"/>
    </source>
</evidence>
<dbReference type="InterPro" id="IPR004890">
    <property type="entry name" value="Lipoprotein_10_C"/>
</dbReference>
<protein>
    <submittedName>
        <fullName evidence="5">P80 family lipoprotein</fullName>
    </submittedName>
</protein>
<keyword evidence="5" id="KW-0449">Lipoprotein</keyword>
<gene>
    <name evidence="5" type="ORF">R9B83_00695</name>
</gene>
<accession>A0ABZ0PAZ6</accession>
<sequence>MKKINKVLLAVVPATAILATAPLASRCNSPRFEQEFDGIIQISAGFSSTNVQGQGLQGIVNAYNKWIGYDAGSKAWSSTNKKAEGYLPAEIKTSAKGYNTGDLSLKLTSKDKKEFYNIIINYPAAASLLAHYKMNIAIDEAKYESFGIAKAFKDLNKTIAGNSNNEKWAIPFSRSSEMNAVAKKLLGKLLKELKELASLEVDPDNATKINEYIKSYEDDNQEKSGIDNVWDGGKYKTEDKEKVIAKIKEHVKGKLNDELFTSYEGIINLAIAAKSMYPHNISNYVLGFDSLPNAINVMASAISGGKLEDGYITPNPALVKTGGWDFRSFLRDENSKQYKLFKKIIDLLLKGINEGAVWVGGAGKYGSSLLTGYNLAMSIGSTAGFSHTYVTGSGDDIFKHKIKDTNYQLIEPLESIKTSKDFTNDKVLYFKSGKYSNSIFLSTAESSKVGNYNKQLANTEADQIAISLSEKDATGYKGAEGFIIEKTGAFKIDGEKIVLNYKSGSETKTKELSGKVLGKFFKNDDKEYLFLKKDQVVSEKQDASNLVNKEDATWISAPLSYDLSNEKKGVFTQGPSLIGIHANEKEDVATKMFIEWLYKTKLDEITFKIGKKGHETEQKIQNISPLDAFNQVASYISPTDEFFKKEVNDPSLKFNEAMKIAFENFKKVAMDLKYITSDDIAASESDALRSAITSAADSATADAQSNTITDFKKFVKNIEKSFKLD</sequence>
<dbReference type="InterPro" id="IPR054825">
    <property type="entry name" value="P68-like"/>
</dbReference>
<dbReference type="RefSeq" id="WP_318635541.1">
    <property type="nucleotide sequence ID" value="NZ_CP137845.1"/>
</dbReference>
<proteinExistence type="inferred from homology"/>
<dbReference type="Proteomes" id="UP001303601">
    <property type="component" value="Chromosome"/>
</dbReference>
<evidence type="ECO:0000256" key="2">
    <source>
        <dbReference type="SAM" id="SignalP"/>
    </source>
</evidence>
<dbReference type="Pfam" id="PF03305">
    <property type="entry name" value="Lipoprotein_X"/>
    <property type="match status" value="1"/>
</dbReference>
<dbReference type="Pfam" id="PF03202">
    <property type="entry name" value="Lipoprotein_10"/>
    <property type="match status" value="1"/>
</dbReference>
<evidence type="ECO:0000313" key="5">
    <source>
        <dbReference type="EMBL" id="WPB54081.1"/>
    </source>
</evidence>
<feature type="domain" description="Mycoplasma lipoprotein central" evidence="4">
    <location>
        <begin position="254"/>
        <end position="394"/>
    </location>
</feature>
<dbReference type="GeneID" id="94493384"/>
<feature type="domain" description="Mycoplasma lipoprotein C-terminal" evidence="3">
    <location>
        <begin position="571"/>
        <end position="699"/>
    </location>
</feature>
<feature type="signal peptide" evidence="2">
    <location>
        <begin position="1"/>
        <end position="24"/>
    </location>
</feature>
<evidence type="ECO:0000313" key="6">
    <source>
        <dbReference type="Proteomes" id="UP001303601"/>
    </source>
</evidence>
<dbReference type="InterPro" id="IPR004984">
    <property type="entry name" value="Mycoplasma_lipoprotein_cen_dom"/>
</dbReference>
<evidence type="ECO:0000259" key="4">
    <source>
        <dbReference type="Pfam" id="PF03305"/>
    </source>
</evidence>
<comment type="similarity">
    <text evidence="1">Belongs to the MG185/MG260 family.</text>
</comment>
<dbReference type="EMBL" id="CP137845">
    <property type="protein sequence ID" value="WPB54081.1"/>
    <property type="molecule type" value="Genomic_DNA"/>
</dbReference>